<dbReference type="InterPro" id="IPR016181">
    <property type="entry name" value="Acyl_CoA_acyltransferase"/>
</dbReference>
<dbReference type="InterPro" id="IPR000182">
    <property type="entry name" value="GNAT_dom"/>
</dbReference>
<evidence type="ECO:0000256" key="7">
    <source>
        <dbReference type="ARBA" id="ARBA00023315"/>
    </source>
</evidence>
<dbReference type="InterPro" id="IPR033719">
    <property type="entry name" value="NAGS_kin"/>
</dbReference>
<evidence type="ECO:0000256" key="4">
    <source>
        <dbReference type="ARBA" id="ARBA00022571"/>
    </source>
</evidence>
<evidence type="ECO:0000313" key="10">
    <source>
        <dbReference type="EMBL" id="KKN99230.1"/>
    </source>
</evidence>
<dbReference type="InterPro" id="IPR036393">
    <property type="entry name" value="AceGlu_kinase-like_sf"/>
</dbReference>
<dbReference type="InterPro" id="IPR010167">
    <property type="entry name" value="NH2A_AcTrfase"/>
</dbReference>
<organism evidence="10">
    <name type="scientific">marine sediment metagenome</name>
    <dbReference type="NCBI Taxonomy" id="412755"/>
    <lineage>
        <taxon>unclassified sequences</taxon>
        <taxon>metagenomes</taxon>
        <taxon>ecological metagenomes</taxon>
    </lineage>
</organism>
<dbReference type="InterPro" id="IPR001048">
    <property type="entry name" value="Asp/Glu/Uridylate_kinase"/>
</dbReference>
<gene>
    <name evidence="10" type="ORF">LCGC14_0140230</name>
</gene>
<dbReference type="PANTHER" id="PTHR30602:SF12">
    <property type="entry name" value="AMINO-ACID ACETYLTRANSFERASE NAGS1, CHLOROPLASTIC-RELATED"/>
    <property type="match status" value="1"/>
</dbReference>
<dbReference type="PIRSF" id="PIRSF000423">
    <property type="entry name" value="ArgA"/>
    <property type="match status" value="1"/>
</dbReference>
<dbReference type="GO" id="GO:0005737">
    <property type="term" value="C:cytoplasm"/>
    <property type="evidence" value="ECO:0007669"/>
    <property type="project" value="InterPro"/>
</dbReference>
<evidence type="ECO:0000256" key="1">
    <source>
        <dbReference type="ARBA" id="ARBA00004925"/>
    </source>
</evidence>
<dbReference type="NCBIfam" id="TIGR01890">
    <property type="entry name" value="N-Ac-Glu-synth"/>
    <property type="match status" value="1"/>
</dbReference>
<dbReference type="Gene3D" id="3.40.1160.10">
    <property type="entry name" value="Acetylglutamate kinase-like"/>
    <property type="match status" value="1"/>
</dbReference>
<comment type="caution">
    <text evidence="10">The sequence shown here is derived from an EMBL/GenBank/DDBJ whole genome shotgun (WGS) entry which is preliminary data.</text>
</comment>
<evidence type="ECO:0000259" key="9">
    <source>
        <dbReference type="PROSITE" id="PS51186"/>
    </source>
</evidence>
<evidence type="ECO:0000256" key="2">
    <source>
        <dbReference type="ARBA" id="ARBA00009145"/>
    </source>
</evidence>
<dbReference type="UniPathway" id="UPA00068">
    <property type="reaction ID" value="UER00106"/>
</dbReference>
<evidence type="ECO:0000256" key="8">
    <source>
        <dbReference type="ARBA" id="ARBA00048372"/>
    </source>
</evidence>
<dbReference type="Gene3D" id="3.40.630.30">
    <property type="match status" value="1"/>
</dbReference>
<dbReference type="CDD" id="cd04237">
    <property type="entry name" value="AAK_NAGS-ABP"/>
    <property type="match status" value="1"/>
</dbReference>
<dbReference type="Pfam" id="PF00696">
    <property type="entry name" value="AA_kinase"/>
    <property type="match status" value="1"/>
</dbReference>
<protein>
    <recommendedName>
        <fullName evidence="3">amino-acid N-acetyltransferase</fullName>
        <ecNumber evidence="3">2.3.1.1</ecNumber>
    </recommendedName>
</protein>
<comment type="pathway">
    <text evidence="1">Amino-acid biosynthesis; L-arginine biosynthesis; N(2)-acetyl-L-ornithine from L-glutamate: step 1/4.</text>
</comment>
<evidence type="ECO:0000256" key="5">
    <source>
        <dbReference type="ARBA" id="ARBA00022605"/>
    </source>
</evidence>
<name>A0A0F9V1T8_9ZZZZ</name>
<comment type="catalytic activity">
    <reaction evidence="8">
        <text>L-glutamate + acetyl-CoA = N-acetyl-L-glutamate + CoA + H(+)</text>
        <dbReference type="Rhea" id="RHEA:24292"/>
        <dbReference type="ChEBI" id="CHEBI:15378"/>
        <dbReference type="ChEBI" id="CHEBI:29985"/>
        <dbReference type="ChEBI" id="CHEBI:44337"/>
        <dbReference type="ChEBI" id="CHEBI:57287"/>
        <dbReference type="ChEBI" id="CHEBI:57288"/>
        <dbReference type="EC" id="2.3.1.1"/>
    </reaction>
</comment>
<dbReference type="NCBIfam" id="NF003641">
    <property type="entry name" value="PRK05279.1"/>
    <property type="match status" value="1"/>
</dbReference>
<evidence type="ECO:0000256" key="6">
    <source>
        <dbReference type="ARBA" id="ARBA00022679"/>
    </source>
</evidence>
<dbReference type="Pfam" id="PF00583">
    <property type="entry name" value="Acetyltransf_1"/>
    <property type="match status" value="1"/>
</dbReference>
<dbReference type="HAMAP" id="MF_01105">
    <property type="entry name" value="N_acetyl_glu_synth"/>
    <property type="match status" value="1"/>
</dbReference>
<comment type="similarity">
    <text evidence="2">Belongs to the acetyltransferase family. ArgA subfamily.</text>
</comment>
<keyword evidence="4" id="KW-0055">Arginine biosynthesis</keyword>
<reference evidence="10" key="1">
    <citation type="journal article" date="2015" name="Nature">
        <title>Complex archaea that bridge the gap between prokaryotes and eukaryotes.</title>
        <authorList>
            <person name="Spang A."/>
            <person name="Saw J.H."/>
            <person name="Jorgensen S.L."/>
            <person name="Zaremba-Niedzwiedzka K."/>
            <person name="Martijn J."/>
            <person name="Lind A.E."/>
            <person name="van Eijk R."/>
            <person name="Schleper C."/>
            <person name="Guy L."/>
            <person name="Ettema T.J."/>
        </authorList>
    </citation>
    <scope>NUCLEOTIDE SEQUENCE</scope>
</reference>
<dbReference type="GO" id="GO:0004042">
    <property type="term" value="F:L-glutamate N-acetyltransferase activity"/>
    <property type="evidence" value="ECO:0007669"/>
    <property type="project" value="InterPro"/>
</dbReference>
<feature type="domain" description="N-acetyltransferase" evidence="9">
    <location>
        <begin position="295"/>
        <end position="441"/>
    </location>
</feature>
<proteinExistence type="inferred from homology"/>
<accession>A0A0F9V1T8</accession>
<dbReference type="EMBL" id="LAZR01000048">
    <property type="protein sequence ID" value="KKN99230.1"/>
    <property type="molecule type" value="Genomic_DNA"/>
</dbReference>
<dbReference type="CDD" id="cd04301">
    <property type="entry name" value="NAT_SF"/>
    <property type="match status" value="1"/>
</dbReference>
<dbReference type="EC" id="2.3.1.1" evidence="3"/>
<evidence type="ECO:0000256" key="3">
    <source>
        <dbReference type="ARBA" id="ARBA00012697"/>
    </source>
</evidence>
<dbReference type="SUPFAM" id="SSF53633">
    <property type="entry name" value="Carbamate kinase-like"/>
    <property type="match status" value="1"/>
</dbReference>
<keyword evidence="7" id="KW-0012">Acyltransferase</keyword>
<dbReference type="AlphaFoldDB" id="A0A0F9V1T8"/>
<keyword evidence="6" id="KW-0808">Transferase</keyword>
<sequence>MENLAQYIDWFRHSSSYINAHRKKVFVVLLTGEAIAHDNFSNIVHDITLLHSLGVKLVLVHGARPQINQALDQAGLELRYHNALRVTDAEGLHAIKHVVGGMSIDMEAQFSMGLANSPMHGADIKVSRGNFITARPLGIIDGVDFSLTGVVRKVNATAIQQHLDKNNIVLLSNLGYSPTGEVFNLSAEEVATEVAIAMRADKLILFGPQRGVMDAQNNLVSTLSPVAAASLLDSIDDNNEQARNGVRESLAAAIKASGKTVHRCHLINYADNGALIEELFTRDGNGTLVSRDNFELLRQAVIDDVGGILELIAPLEAAGVLVHRSRELLEAEIDYFKVIEMEDTIIACAAIYPLDEDSGEIACIAIHKDYQETGRGDHLLRALEKEARKQGMTKVIVLTTQTAHWFLERGFTPIEIANLPIKKQEMYNYQRNSKAFRKILG</sequence>
<keyword evidence="5" id="KW-0028">Amino-acid biosynthesis</keyword>
<dbReference type="PROSITE" id="PS51186">
    <property type="entry name" value="GNAT"/>
    <property type="match status" value="1"/>
</dbReference>
<dbReference type="GO" id="GO:0006526">
    <property type="term" value="P:L-arginine biosynthetic process"/>
    <property type="evidence" value="ECO:0007669"/>
    <property type="project" value="UniProtKB-UniPathway"/>
</dbReference>
<dbReference type="SUPFAM" id="SSF55729">
    <property type="entry name" value="Acyl-CoA N-acyltransferases (Nat)"/>
    <property type="match status" value="1"/>
</dbReference>
<dbReference type="PANTHER" id="PTHR30602">
    <property type="entry name" value="AMINO-ACID ACETYLTRANSFERASE"/>
    <property type="match status" value="1"/>
</dbReference>